<sequence length="146" mass="15847">MSDRKKREASLPPIAINTVTNAVVARSPAVKSVSLTPVHVPGKATPYPRAVDSPSRSGGRSRAMSMPPSSSPLKNMVRKEPFDVIPSSPVKSILKKLDTPIKDKTAKVLFANDKLPLVSPSSKSPLKKKQKKEKKAEKKKNKGKNK</sequence>
<keyword evidence="3" id="KW-1185">Reference proteome</keyword>
<comment type="caution">
    <text evidence="2">The sequence shown here is derived from an EMBL/GenBank/DDBJ whole genome shotgun (WGS) entry which is preliminary data.</text>
</comment>
<evidence type="ECO:0000313" key="2">
    <source>
        <dbReference type="EMBL" id="KAK4198804.1"/>
    </source>
</evidence>
<reference evidence="2" key="2">
    <citation type="submission" date="2023-05" db="EMBL/GenBank/DDBJ databases">
        <authorList>
            <consortium name="Lawrence Berkeley National Laboratory"/>
            <person name="Steindorff A."/>
            <person name="Hensen N."/>
            <person name="Bonometti L."/>
            <person name="Westerberg I."/>
            <person name="Brannstrom I.O."/>
            <person name="Guillou S."/>
            <person name="Cros-Aarteil S."/>
            <person name="Calhoun S."/>
            <person name="Haridas S."/>
            <person name="Kuo A."/>
            <person name="Mondo S."/>
            <person name="Pangilinan J."/>
            <person name="Riley R."/>
            <person name="Labutti K."/>
            <person name="Andreopoulos B."/>
            <person name="Lipzen A."/>
            <person name="Chen C."/>
            <person name="Yanf M."/>
            <person name="Daum C."/>
            <person name="Ng V."/>
            <person name="Clum A."/>
            <person name="Ohm R."/>
            <person name="Martin F."/>
            <person name="Silar P."/>
            <person name="Natvig D."/>
            <person name="Lalanne C."/>
            <person name="Gautier V."/>
            <person name="Ament-Velasquez S.L."/>
            <person name="Kruys A."/>
            <person name="Hutchinson M.I."/>
            <person name="Powell A.J."/>
            <person name="Barry K."/>
            <person name="Miller A.N."/>
            <person name="Grigoriev I.V."/>
            <person name="Debuchy R."/>
            <person name="Gladieux P."/>
            <person name="Thoren M.H."/>
            <person name="Johannesson H."/>
        </authorList>
    </citation>
    <scope>NUCLEOTIDE SEQUENCE</scope>
    <source>
        <strain evidence="2">CBS 315.58</strain>
    </source>
</reference>
<dbReference type="AlphaFoldDB" id="A0AAN7ATQ8"/>
<reference evidence="2" key="1">
    <citation type="journal article" date="2023" name="Mol. Phylogenet. Evol.">
        <title>Genome-scale phylogeny and comparative genomics of the fungal order Sordariales.</title>
        <authorList>
            <person name="Hensen N."/>
            <person name="Bonometti L."/>
            <person name="Westerberg I."/>
            <person name="Brannstrom I.O."/>
            <person name="Guillou S."/>
            <person name="Cros-Aarteil S."/>
            <person name="Calhoun S."/>
            <person name="Haridas S."/>
            <person name="Kuo A."/>
            <person name="Mondo S."/>
            <person name="Pangilinan J."/>
            <person name="Riley R."/>
            <person name="LaButti K."/>
            <person name="Andreopoulos B."/>
            <person name="Lipzen A."/>
            <person name="Chen C."/>
            <person name="Yan M."/>
            <person name="Daum C."/>
            <person name="Ng V."/>
            <person name="Clum A."/>
            <person name="Steindorff A."/>
            <person name="Ohm R.A."/>
            <person name="Martin F."/>
            <person name="Silar P."/>
            <person name="Natvig D.O."/>
            <person name="Lalanne C."/>
            <person name="Gautier V."/>
            <person name="Ament-Velasquez S.L."/>
            <person name="Kruys A."/>
            <person name="Hutchinson M.I."/>
            <person name="Powell A.J."/>
            <person name="Barry K."/>
            <person name="Miller A.N."/>
            <person name="Grigoriev I.V."/>
            <person name="Debuchy R."/>
            <person name="Gladieux P."/>
            <person name="Hiltunen Thoren M."/>
            <person name="Johannesson H."/>
        </authorList>
    </citation>
    <scope>NUCLEOTIDE SEQUENCE</scope>
    <source>
        <strain evidence="2">CBS 315.58</strain>
    </source>
</reference>
<feature type="compositionally biased region" description="Basic residues" evidence="1">
    <location>
        <begin position="125"/>
        <end position="146"/>
    </location>
</feature>
<dbReference type="Proteomes" id="UP001303160">
    <property type="component" value="Unassembled WGS sequence"/>
</dbReference>
<accession>A0AAN7ATQ8</accession>
<protein>
    <submittedName>
        <fullName evidence="2">Uncharacterized protein</fullName>
    </submittedName>
</protein>
<feature type="compositionally biased region" description="Low complexity" evidence="1">
    <location>
        <begin position="114"/>
        <end position="124"/>
    </location>
</feature>
<dbReference type="EMBL" id="MU863940">
    <property type="protein sequence ID" value="KAK4198804.1"/>
    <property type="molecule type" value="Genomic_DNA"/>
</dbReference>
<feature type="non-terminal residue" evidence="2">
    <location>
        <position position="146"/>
    </location>
</feature>
<evidence type="ECO:0000313" key="3">
    <source>
        <dbReference type="Proteomes" id="UP001303160"/>
    </source>
</evidence>
<feature type="region of interest" description="Disordered" evidence="1">
    <location>
        <begin position="109"/>
        <end position="146"/>
    </location>
</feature>
<proteinExistence type="predicted"/>
<feature type="region of interest" description="Disordered" evidence="1">
    <location>
        <begin position="30"/>
        <end position="76"/>
    </location>
</feature>
<organism evidence="2 3">
    <name type="scientific">Triangularia verruculosa</name>
    <dbReference type="NCBI Taxonomy" id="2587418"/>
    <lineage>
        <taxon>Eukaryota</taxon>
        <taxon>Fungi</taxon>
        <taxon>Dikarya</taxon>
        <taxon>Ascomycota</taxon>
        <taxon>Pezizomycotina</taxon>
        <taxon>Sordariomycetes</taxon>
        <taxon>Sordariomycetidae</taxon>
        <taxon>Sordariales</taxon>
        <taxon>Podosporaceae</taxon>
        <taxon>Triangularia</taxon>
    </lineage>
</organism>
<evidence type="ECO:0000256" key="1">
    <source>
        <dbReference type="SAM" id="MobiDB-lite"/>
    </source>
</evidence>
<gene>
    <name evidence="2" type="ORF">QBC40DRAFT_156150</name>
</gene>
<name>A0AAN7ATQ8_9PEZI</name>
<feature type="compositionally biased region" description="Low complexity" evidence="1">
    <location>
        <begin position="53"/>
        <end position="72"/>
    </location>
</feature>